<organism evidence="2 3">
    <name type="scientific">Stackebrandtia endophytica</name>
    <dbReference type="NCBI Taxonomy" id="1496996"/>
    <lineage>
        <taxon>Bacteria</taxon>
        <taxon>Bacillati</taxon>
        <taxon>Actinomycetota</taxon>
        <taxon>Actinomycetes</taxon>
        <taxon>Glycomycetales</taxon>
        <taxon>Glycomycetaceae</taxon>
        <taxon>Stackebrandtia</taxon>
    </lineage>
</organism>
<feature type="transmembrane region" description="Helical" evidence="1">
    <location>
        <begin position="211"/>
        <end position="227"/>
    </location>
</feature>
<feature type="transmembrane region" description="Helical" evidence="1">
    <location>
        <begin position="270"/>
        <end position="292"/>
    </location>
</feature>
<keyword evidence="1" id="KW-1133">Transmembrane helix</keyword>
<dbReference type="EMBL" id="VFOW01000001">
    <property type="protein sequence ID" value="TQL79061.1"/>
    <property type="molecule type" value="Genomic_DNA"/>
</dbReference>
<keyword evidence="1" id="KW-0472">Membrane</keyword>
<dbReference type="Pfam" id="PF04087">
    <property type="entry name" value="DUF389"/>
    <property type="match status" value="1"/>
</dbReference>
<accession>A0A543B2K4</accession>
<evidence type="ECO:0000313" key="3">
    <source>
        <dbReference type="Proteomes" id="UP000317043"/>
    </source>
</evidence>
<feature type="transmembrane region" description="Helical" evidence="1">
    <location>
        <begin position="129"/>
        <end position="152"/>
    </location>
</feature>
<sequence length="310" mass="33496">MVSPSDRTDEVSRLLTEEAEVTNLVVLPGAARKPTGDFIVCDVTRSGANDVIDMLDRLDVDVHGSIVAERVDLMLGRAASINRENDETVVWEELQQRVDDSSRLTWSYLAFLVIAVLIAAIGIVRNSSILIVGAMVLGPEFGPVAALSFAVLRRRFDRFWRAVRTLAVGFAVAIAITAVFALVMYQIDWIEPSILDDPHRASQFIVDPDRWSLLVALLAGVAGVLSLTSDKSQVLVGVFISVTTVPAAANAAVAAPLAHWDEVGPSLTQLVVNLTGMSVSGTLTLAVLLMFWGRAGLRQRLAHGHHNVRA</sequence>
<reference evidence="2 3" key="1">
    <citation type="submission" date="2019-06" db="EMBL/GenBank/DDBJ databases">
        <title>Sequencing the genomes of 1000 actinobacteria strains.</title>
        <authorList>
            <person name="Klenk H.-P."/>
        </authorList>
    </citation>
    <scope>NUCLEOTIDE SEQUENCE [LARGE SCALE GENOMIC DNA]</scope>
    <source>
        <strain evidence="2 3">DSM 45928</strain>
    </source>
</reference>
<feature type="transmembrane region" description="Helical" evidence="1">
    <location>
        <begin position="104"/>
        <end position="123"/>
    </location>
</feature>
<proteinExistence type="predicted"/>
<feature type="transmembrane region" description="Helical" evidence="1">
    <location>
        <begin position="234"/>
        <end position="258"/>
    </location>
</feature>
<name>A0A543B2K4_9ACTN</name>
<keyword evidence="3" id="KW-1185">Reference proteome</keyword>
<gene>
    <name evidence="2" type="ORF">FB566_4662</name>
</gene>
<dbReference type="InterPro" id="IPR005240">
    <property type="entry name" value="DUF389"/>
</dbReference>
<dbReference type="PANTHER" id="PTHR20992">
    <property type="entry name" value="AT15442P-RELATED"/>
    <property type="match status" value="1"/>
</dbReference>
<comment type="caution">
    <text evidence="2">The sequence shown here is derived from an EMBL/GenBank/DDBJ whole genome shotgun (WGS) entry which is preliminary data.</text>
</comment>
<protein>
    <submittedName>
        <fullName evidence="2">Putative hydrophobic protein (TIGR00271 family)</fullName>
    </submittedName>
</protein>
<evidence type="ECO:0000313" key="2">
    <source>
        <dbReference type="EMBL" id="TQL79061.1"/>
    </source>
</evidence>
<evidence type="ECO:0000256" key="1">
    <source>
        <dbReference type="SAM" id="Phobius"/>
    </source>
</evidence>
<keyword evidence="1" id="KW-0812">Transmembrane</keyword>
<dbReference type="AlphaFoldDB" id="A0A543B2K4"/>
<dbReference type="PANTHER" id="PTHR20992:SF9">
    <property type="entry name" value="AT15442P-RELATED"/>
    <property type="match status" value="1"/>
</dbReference>
<dbReference type="Proteomes" id="UP000317043">
    <property type="component" value="Unassembled WGS sequence"/>
</dbReference>
<feature type="transmembrane region" description="Helical" evidence="1">
    <location>
        <begin position="164"/>
        <end position="187"/>
    </location>
</feature>
<dbReference type="InParanoid" id="A0A543B2K4"/>